<reference evidence="3 4" key="1">
    <citation type="submission" date="2018-09" db="EMBL/GenBank/DDBJ databases">
        <title>Whole genome based analysis of evolution and adaptive divergence in Indian and Brazilian strains of Azospirillum brasilense.</title>
        <authorList>
            <person name="Singh C."/>
            <person name="Tripathi A.K."/>
        </authorList>
    </citation>
    <scope>NUCLEOTIDE SEQUENCE [LARGE SCALE GENOMIC DNA]</scope>
    <source>
        <strain evidence="3 4">MTCC4036</strain>
    </source>
</reference>
<dbReference type="Proteomes" id="UP000298596">
    <property type="component" value="Chromosome"/>
</dbReference>
<evidence type="ECO:0000256" key="1">
    <source>
        <dbReference type="SAM" id="MobiDB-lite"/>
    </source>
</evidence>
<evidence type="ECO:0000259" key="2">
    <source>
        <dbReference type="PROSITE" id="PS50943"/>
    </source>
</evidence>
<dbReference type="SMART" id="SM00530">
    <property type="entry name" value="HTH_XRE"/>
    <property type="match status" value="1"/>
</dbReference>
<dbReference type="Gene3D" id="1.10.260.40">
    <property type="entry name" value="lambda repressor-like DNA-binding domains"/>
    <property type="match status" value="1"/>
</dbReference>
<feature type="region of interest" description="Disordered" evidence="1">
    <location>
        <begin position="1"/>
        <end position="24"/>
    </location>
</feature>
<gene>
    <name evidence="3" type="ORF">D3867_12860</name>
</gene>
<name>A0A4D8PYD5_AZOBR</name>
<dbReference type="SUPFAM" id="SSF47413">
    <property type="entry name" value="lambda repressor-like DNA-binding domains"/>
    <property type="match status" value="1"/>
</dbReference>
<dbReference type="GO" id="GO:0003677">
    <property type="term" value="F:DNA binding"/>
    <property type="evidence" value="ECO:0007669"/>
    <property type="project" value="InterPro"/>
</dbReference>
<accession>A0A4D8PYD5</accession>
<organism evidence="3 4">
    <name type="scientific">Azospirillum brasilense</name>
    <dbReference type="NCBI Taxonomy" id="192"/>
    <lineage>
        <taxon>Bacteria</taxon>
        <taxon>Pseudomonadati</taxon>
        <taxon>Pseudomonadota</taxon>
        <taxon>Alphaproteobacteria</taxon>
        <taxon>Rhodospirillales</taxon>
        <taxon>Azospirillaceae</taxon>
        <taxon>Azospirillum</taxon>
    </lineage>
</organism>
<dbReference type="PROSITE" id="PS50943">
    <property type="entry name" value="HTH_CROC1"/>
    <property type="match status" value="1"/>
</dbReference>
<proteinExistence type="predicted"/>
<sequence length="182" mass="20256">MLHSRRARKGRHASRSRRRDAGGDFVDVVTGARHKGRGRRPKAGTGLDTVDTHVGGRLRLRRTLLGLSQTELGRRVGLTFQQIQKYEHGANGIAASRLWQLADILDVPVSFFFDDMPDAAPRVSEPPDPETPPMGRRETLELVKCYYRIKDPRVRRGIFDLVKATVGALENAVAPPQASDQP</sequence>
<dbReference type="Pfam" id="PF01381">
    <property type="entry name" value="HTH_3"/>
    <property type="match status" value="1"/>
</dbReference>
<dbReference type="AlphaFoldDB" id="A0A4D8PYD5"/>
<dbReference type="InterPro" id="IPR001387">
    <property type="entry name" value="Cro/C1-type_HTH"/>
</dbReference>
<dbReference type="CDD" id="cd00093">
    <property type="entry name" value="HTH_XRE"/>
    <property type="match status" value="1"/>
</dbReference>
<feature type="domain" description="HTH cro/C1-type" evidence="2">
    <location>
        <begin position="58"/>
        <end position="112"/>
    </location>
</feature>
<evidence type="ECO:0000313" key="4">
    <source>
        <dbReference type="Proteomes" id="UP000298596"/>
    </source>
</evidence>
<dbReference type="InterPro" id="IPR010982">
    <property type="entry name" value="Lambda_DNA-bd_dom_sf"/>
</dbReference>
<protein>
    <submittedName>
        <fullName evidence="3">XRE family transcriptional regulator</fullName>
    </submittedName>
</protein>
<dbReference type="EMBL" id="CP032330">
    <property type="protein sequence ID" value="QCO02823.1"/>
    <property type="molecule type" value="Genomic_DNA"/>
</dbReference>
<evidence type="ECO:0000313" key="3">
    <source>
        <dbReference type="EMBL" id="QCO02823.1"/>
    </source>
</evidence>
<feature type="compositionally biased region" description="Basic residues" evidence="1">
    <location>
        <begin position="1"/>
        <end position="18"/>
    </location>
</feature>